<feature type="compositionally biased region" description="Low complexity" evidence="1">
    <location>
        <begin position="290"/>
        <end position="300"/>
    </location>
</feature>
<feature type="region of interest" description="Disordered" evidence="1">
    <location>
        <begin position="289"/>
        <end position="343"/>
    </location>
</feature>
<name>A0A420ING6_9PEZI</name>
<comment type="caution">
    <text evidence="2">The sequence shown here is derived from an EMBL/GenBank/DDBJ whole genome shotgun (WGS) entry which is preliminary data.</text>
</comment>
<dbReference type="InterPro" id="IPR053263">
    <property type="entry name" value="Euk_RPA34_RNAP_subunit"/>
</dbReference>
<protein>
    <submittedName>
        <fullName evidence="2">Uncharacterized protein</fullName>
    </submittedName>
</protein>
<organism evidence="2 3">
    <name type="scientific">Golovinomyces cichoracearum</name>
    <dbReference type="NCBI Taxonomy" id="62708"/>
    <lineage>
        <taxon>Eukaryota</taxon>
        <taxon>Fungi</taxon>
        <taxon>Dikarya</taxon>
        <taxon>Ascomycota</taxon>
        <taxon>Pezizomycotina</taxon>
        <taxon>Leotiomycetes</taxon>
        <taxon>Erysiphales</taxon>
        <taxon>Erysiphaceae</taxon>
        <taxon>Golovinomyces</taxon>
    </lineage>
</organism>
<feature type="compositionally biased region" description="Polar residues" evidence="1">
    <location>
        <begin position="58"/>
        <end position="68"/>
    </location>
</feature>
<dbReference type="PANTHER" id="PTHR28155:SF1">
    <property type="entry name" value="DNA-DIRECTED RNA POLYMERASE I SUBUNIT RPA34.5-DOMAIN-CONTAINING PROTEIN"/>
    <property type="match status" value="1"/>
</dbReference>
<feature type="compositionally biased region" description="Basic and acidic residues" evidence="1">
    <location>
        <begin position="322"/>
        <end position="332"/>
    </location>
</feature>
<proteinExistence type="predicted"/>
<feature type="compositionally biased region" description="Polar residues" evidence="1">
    <location>
        <begin position="114"/>
        <end position="129"/>
    </location>
</feature>
<evidence type="ECO:0000313" key="3">
    <source>
        <dbReference type="Proteomes" id="UP000285326"/>
    </source>
</evidence>
<dbReference type="Pfam" id="PF08208">
    <property type="entry name" value="RNA_polI_A34"/>
    <property type="match status" value="1"/>
</dbReference>
<feature type="compositionally biased region" description="Polar residues" evidence="1">
    <location>
        <begin position="36"/>
        <end position="45"/>
    </location>
</feature>
<dbReference type="GO" id="GO:0006360">
    <property type="term" value="P:transcription by RNA polymerase I"/>
    <property type="evidence" value="ECO:0007669"/>
    <property type="project" value="InterPro"/>
</dbReference>
<dbReference type="InterPro" id="IPR013240">
    <property type="entry name" value="DNA-dir_RNA_pol1_su_RPA34"/>
</dbReference>
<dbReference type="Proteomes" id="UP000285326">
    <property type="component" value="Unassembled WGS sequence"/>
</dbReference>
<sequence>MPPSDLKPNEKKSKSSKKEKKKTKDTSIGEKLGTSALGQKGTTNHPRVRKVEEKDRNSSNQNENSTPSLPILAGRNENEAETNADACSTDSDTGSEIEERSVAGEETVAKPVRGTSNASFSQTTSSKFPSFQPPKEYAPQKLQESSSASRLLCGSNLKGKQIWYITAPSSLDITSLKSIPSTSLVSGEPVINNNDDDYEFSSDPSHCQNLKIIAPMASEGGYKIVPKPVSKVLHLHQSLNNKNHSEHDQGTVNSMIKDSGRKFKRPQPKGLKMRFHPFGCVARNPVVIGESSSSESSSSDSESKEKVASFKVPPIIPGPTKDNIEEPLERPKSFTAKKRKSLR</sequence>
<dbReference type="AlphaFoldDB" id="A0A420ING6"/>
<feature type="compositionally biased region" description="Polar residues" evidence="1">
    <location>
        <begin position="85"/>
        <end position="94"/>
    </location>
</feature>
<feature type="region of interest" description="Disordered" evidence="1">
    <location>
        <begin position="1"/>
        <end position="149"/>
    </location>
</feature>
<evidence type="ECO:0000256" key="1">
    <source>
        <dbReference type="SAM" id="MobiDB-lite"/>
    </source>
</evidence>
<dbReference type="EMBL" id="MCBS01022976">
    <property type="protein sequence ID" value="RKF76081.1"/>
    <property type="molecule type" value="Genomic_DNA"/>
</dbReference>
<evidence type="ECO:0000313" key="2">
    <source>
        <dbReference type="EMBL" id="RKF76081.1"/>
    </source>
</evidence>
<gene>
    <name evidence="2" type="ORF">GcM1_229019</name>
</gene>
<dbReference type="Gene3D" id="6.20.250.70">
    <property type="match status" value="1"/>
</dbReference>
<accession>A0A420ING6</accession>
<reference evidence="2 3" key="1">
    <citation type="journal article" date="2018" name="BMC Genomics">
        <title>Comparative genome analyses reveal sequence features reflecting distinct modes of host-adaptation between dicot and monocot powdery mildew.</title>
        <authorList>
            <person name="Wu Y."/>
            <person name="Ma X."/>
            <person name="Pan Z."/>
            <person name="Kale S.D."/>
            <person name="Song Y."/>
            <person name="King H."/>
            <person name="Zhang Q."/>
            <person name="Presley C."/>
            <person name="Deng X."/>
            <person name="Wei C.I."/>
            <person name="Xiao S."/>
        </authorList>
    </citation>
    <scope>NUCLEOTIDE SEQUENCE [LARGE SCALE GENOMIC DNA]</scope>
    <source>
        <strain evidence="2">UMSG1</strain>
    </source>
</reference>
<dbReference type="PANTHER" id="PTHR28155">
    <property type="entry name" value="ACR243WP"/>
    <property type="match status" value="1"/>
</dbReference>